<keyword evidence="1" id="KW-1133">Transmembrane helix</keyword>
<keyword evidence="1" id="KW-0472">Membrane</keyword>
<accession>A0AAE5CCL6</accession>
<dbReference type="AlphaFoldDB" id="A0AAE5CCL6"/>
<proteinExistence type="predicted"/>
<evidence type="ECO:0000313" key="2">
    <source>
        <dbReference type="EMBL" id="NIR74354.1"/>
    </source>
</evidence>
<name>A0AAE5CCL6_9BACT</name>
<dbReference type="Proteomes" id="UP000702544">
    <property type="component" value="Unassembled WGS sequence"/>
</dbReference>
<sequence>MLRVAGRTIARAERLKALLGEEADLATLSSRWFFAETRRRGLSRSLRLARLRAWLVRGVQVTALGLAICLGAVVGSGVLTAEGRHYRQQISALEASTRTFTVPEVAGHPGAVGALERRHLIRQFVALDGAN</sequence>
<gene>
    <name evidence="2" type="ORF">GWO12_04475</name>
</gene>
<keyword evidence="1" id="KW-0812">Transmembrane</keyword>
<evidence type="ECO:0000313" key="3">
    <source>
        <dbReference type="Proteomes" id="UP000702544"/>
    </source>
</evidence>
<feature type="transmembrane region" description="Helical" evidence="1">
    <location>
        <begin position="54"/>
        <end position="79"/>
    </location>
</feature>
<dbReference type="EMBL" id="JAACAK010000036">
    <property type="protein sequence ID" value="NIR74354.1"/>
    <property type="molecule type" value="Genomic_DNA"/>
</dbReference>
<evidence type="ECO:0000256" key="1">
    <source>
        <dbReference type="SAM" id="Phobius"/>
    </source>
</evidence>
<reference evidence="2 3" key="1">
    <citation type="submission" date="2020-01" db="EMBL/GenBank/DDBJ databases">
        <title>Genomes assembled from Gulf of Kutch pelagic sediment metagenomes.</title>
        <authorList>
            <person name="Chandrashekar M."/>
            <person name="Mahajan M.S."/>
            <person name="Dave K.J."/>
            <person name="Vatsa P."/>
            <person name="Nathani N.M."/>
        </authorList>
    </citation>
    <scope>NUCLEOTIDE SEQUENCE [LARGE SCALE GENOMIC DNA]</scope>
    <source>
        <strain evidence="2">KS3-K002</strain>
    </source>
</reference>
<protein>
    <submittedName>
        <fullName evidence="2">Uncharacterized protein</fullName>
    </submittedName>
</protein>
<organism evidence="2 3">
    <name type="scientific">Candidatus Kutchimonas denitrificans</name>
    <dbReference type="NCBI Taxonomy" id="3056748"/>
    <lineage>
        <taxon>Bacteria</taxon>
        <taxon>Pseudomonadati</taxon>
        <taxon>Gemmatimonadota</taxon>
        <taxon>Gemmatimonadia</taxon>
        <taxon>Candidatus Palauibacterales</taxon>
        <taxon>Candidatus Palauibacteraceae</taxon>
        <taxon>Candidatus Kutchimonas</taxon>
    </lineage>
</organism>
<comment type="caution">
    <text evidence="2">The sequence shown here is derived from an EMBL/GenBank/DDBJ whole genome shotgun (WGS) entry which is preliminary data.</text>
</comment>